<dbReference type="RefSeq" id="WP_269034724.1">
    <property type="nucleotide sequence ID" value="NZ_CP114040.1"/>
</dbReference>
<reference evidence="2" key="1">
    <citation type="submission" date="2022-11" db="EMBL/GenBank/DDBJ databases">
        <title>Minimal conservation of predation-associated metabolite biosynthetic gene clusters underscores biosynthetic potential of Myxococcota including descriptions for ten novel species: Archangium lansinium sp. nov., Myxococcus landrumus sp. nov., Nannocystis bai.</title>
        <authorList>
            <person name="Ahearne A."/>
            <person name="Stevens C."/>
            <person name="Dowd S."/>
        </authorList>
    </citation>
    <scope>NUCLEOTIDE SEQUENCE</scope>
    <source>
        <strain evidence="2">Fl3</strain>
    </source>
</reference>
<dbReference type="EMBL" id="CP114040">
    <property type="protein sequence ID" value="WAS92375.1"/>
    <property type="molecule type" value="Genomic_DNA"/>
</dbReference>
<dbReference type="Proteomes" id="UP001164459">
    <property type="component" value="Chromosome"/>
</dbReference>
<gene>
    <name evidence="2" type="ORF">O0S08_39860</name>
</gene>
<keyword evidence="3" id="KW-1185">Reference proteome</keyword>
<sequence>MTHERPVNSSIRAARDVATQSSDPAPTEIDKPPPPKDVAPPKGPDRPERVPAAPRPDKPKSPMRGA</sequence>
<proteinExistence type="predicted"/>
<name>A0ABY7GZS4_9BACT</name>
<evidence type="ECO:0000313" key="2">
    <source>
        <dbReference type="EMBL" id="WAS92375.1"/>
    </source>
</evidence>
<organism evidence="2 3">
    <name type="scientific">Nannocystis punicea</name>
    <dbReference type="NCBI Taxonomy" id="2995304"/>
    <lineage>
        <taxon>Bacteria</taxon>
        <taxon>Pseudomonadati</taxon>
        <taxon>Myxococcota</taxon>
        <taxon>Polyangia</taxon>
        <taxon>Nannocystales</taxon>
        <taxon>Nannocystaceae</taxon>
        <taxon>Nannocystis</taxon>
    </lineage>
</organism>
<evidence type="ECO:0000313" key="3">
    <source>
        <dbReference type="Proteomes" id="UP001164459"/>
    </source>
</evidence>
<evidence type="ECO:0000256" key="1">
    <source>
        <dbReference type="SAM" id="MobiDB-lite"/>
    </source>
</evidence>
<feature type="compositionally biased region" description="Basic and acidic residues" evidence="1">
    <location>
        <begin position="43"/>
        <end position="60"/>
    </location>
</feature>
<protein>
    <submittedName>
        <fullName evidence="2">Uncharacterized protein</fullName>
    </submittedName>
</protein>
<accession>A0ABY7GZS4</accession>
<feature type="region of interest" description="Disordered" evidence="1">
    <location>
        <begin position="1"/>
        <end position="66"/>
    </location>
</feature>